<evidence type="ECO:0000313" key="2">
    <source>
        <dbReference type="Proteomes" id="UP001283361"/>
    </source>
</evidence>
<organism evidence="1 2">
    <name type="scientific">Elysia crispata</name>
    <name type="common">lettuce slug</name>
    <dbReference type="NCBI Taxonomy" id="231223"/>
    <lineage>
        <taxon>Eukaryota</taxon>
        <taxon>Metazoa</taxon>
        <taxon>Spiralia</taxon>
        <taxon>Lophotrochozoa</taxon>
        <taxon>Mollusca</taxon>
        <taxon>Gastropoda</taxon>
        <taxon>Heterobranchia</taxon>
        <taxon>Euthyneura</taxon>
        <taxon>Panpulmonata</taxon>
        <taxon>Sacoglossa</taxon>
        <taxon>Placobranchoidea</taxon>
        <taxon>Plakobranchidae</taxon>
        <taxon>Elysia</taxon>
    </lineage>
</organism>
<keyword evidence="2" id="KW-1185">Reference proteome</keyword>
<proteinExistence type="predicted"/>
<evidence type="ECO:0000313" key="1">
    <source>
        <dbReference type="EMBL" id="KAK3770722.1"/>
    </source>
</evidence>
<accession>A0AAE0ZKB9</accession>
<protein>
    <submittedName>
        <fullName evidence="1">Uncharacterized protein</fullName>
    </submittedName>
</protein>
<comment type="caution">
    <text evidence="1">The sequence shown here is derived from an EMBL/GenBank/DDBJ whole genome shotgun (WGS) entry which is preliminary data.</text>
</comment>
<gene>
    <name evidence="1" type="ORF">RRG08_037908</name>
</gene>
<name>A0AAE0ZKB9_9GAST</name>
<dbReference type="AlphaFoldDB" id="A0AAE0ZKB9"/>
<dbReference type="Proteomes" id="UP001283361">
    <property type="component" value="Unassembled WGS sequence"/>
</dbReference>
<reference evidence="1" key="1">
    <citation type="journal article" date="2023" name="G3 (Bethesda)">
        <title>A reference genome for the long-term kleptoplast-retaining sea slug Elysia crispata morphotype clarki.</title>
        <authorList>
            <person name="Eastman K.E."/>
            <person name="Pendleton A.L."/>
            <person name="Shaikh M.A."/>
            <person name="Suttiyut T."/>
            <person name="Ogas R."/>
            <person name="Tomko P."/>
            <person name="Gavelis G."/>
            <person name="Widhalm J.R."/>
            <person name="Wisecaver J.H."/>
        </authorList>
    </citation>
    <scope>NUCLEOTIDE SEQUENCE</scope>
    <source>
        <strain evidence="1">ECLA1</strain>
    </source>
</reference>
<dbReference type="EMBL" id="JAWDGP010003792">
    <property type="protein sequence ID" value="KAK3770722.1"/>
    <property type="molecule type" value="Genomic_DNA"/>
</dbReference>
<sequence length="96" mass="11241">MDGDIYHTPYKGINEAGRYGHDKHVVIYITNSRVTPSLFPNNHTCTQCTNPKLFTLKLFYQRRSPEQQIMPKRFGSATKLPEKKCLYIFNIFTQEL</sequence>